<dbReference type="EMBL" id="CM034412">
    <property type="protein sequence ID" value="KAJ0170902.1"/>
    <property type="molecule type" value="Genomic_DNA"/>
</dbReference>
<name>A0ACC1CHH6_9NEOP</name>
<comment type="caution">
    <text evidence="1">The sequence shown here is derived from an EMBL/GenBank/DDBJ whole genome shotgun (WGS) entry which is preliminary data.</text>
</comment>
<keyword evidence="2" id="KW-1185">Reference proteome</keyword>
<organism evidence="1 2">
    <name type="scientific">Dendrolimus kikuchii</name>
    <dbReference type="NCBI Taxonomy" id="765133"/>
    <lineage>
        <taxon>Eukaryota</taxon>
        <taxon>Metazoa</taxon>
        <taxon>Ecdysozoa</taxon>
        <taxon>Arthropoda</taxon>
        <taxon>Hexapoda</taxon>
        <taxon>Insecta</taxon>
        <taxon>Pterygota</taxon>
        <taxon>Neoptera</taxon>
        <taxon>Endopterygota</taxon>
        <taxon>Lepidoptera</taxon>
        <taxon>Glossata</taxon>
        <taxon>Ditrysia</taxon>
        <taxon>Bombycoidea</taxon>
        <taxon>Lasiocampidae</taxon>
        <taxon>Dendrolimus</taxon>
    </lineage>
</organism>
<reference evidence="1 2" key="1">
    <citation type="journal article" date="2021" name="Front. Genet.">
        <title>Chromosome-Level Genome Assembly Reveals Significant Gene Expansion in the Toll and IMD Signaling Pathways of Dendrolimus kikuchii.</title>
        <authorList>
            <person name="Zhou J."/>
            <person name="Wu P."/>
            <person name="Xiong Z."/>
            <person name="Liu N."/>
            <person name="Zhao N."/>
            <person name="Ji M."/>
            <person name="Qiu Y."/>
            <person name="Yang B."/>
        </authorList>
    </citation>
    <scope>NUCLEOTIDE SEQUENCE [LARGE SCALE GENOMIC DNA]</scope>
    <source>
        <strain evidence="1">Ann1</strain>
    </source>
</reference>
<proteinExistence type="predicted"/>
<evidence type="ECO:0000313" key="1">
    <source>
        <dbReference type="EMBL" id="KAJ0170902.1"/>
    </source>
</evidence>
<gene>
    <name evidence="1" type="ORF">K1T71_013674</name>
</gene>
<evidence type="ECO:0000313" key="2">
    <source>
        <dbReference type="Proteomes" id="UP000824533"/>
    </source>
</evidence>
<sequence length="141" mass="16079">MHLRVYNCFSVILLKCLLIIVFEQCSIGNQVKAKARHIMPLGGFFGIGDIEKKNRPALSSATSSDSKEEIVLPSSVKKKKAYKMRSLKKNKTENKRVRVGKKKRKSKKQARSFWTKDINVKTPSKKGRKPVDIIVHIKVNE</sequence>
<accession>A0ACC1CHH6</accession>
<protein>
    <submittedName>
        <fullName evidence="1">Uncharacterized protein</fullName>
    </submittedName>
</protein>
<dbReference type="Proteomes" id="UP000824533">
    <property type="component" value="Linkage Group LG26"/>
</dbReference>